<gene>
    <name evidence="3" type="ORF">BB934_40775</name>
</gene>
<geneLocation type="plasmid" evidence="3">
    <name>unnamed2</name>
</geneLocation>
<dbReference type="Pfam" id="PF01609">
    <property type="entry name" value="DDE_Tnp_1"/>
    <property type="match status" value="1"/>
</dbReference>
<sequence>MAGGEARRQVAAKLALDADSGEIIAHVMTDQDTGDASQVDPLFDQIEVAIGQLTANGAYDGKPTYDAVIKHGANAMVVIPPRAAAMEKPDTDPSNQRDRHVATINTDGWMK</sequence>
<feature type="compositionally biased region" description="Basic and acidic residues" evidence="1">
    <location>
        <begin position="86"/>
        <end position="101"/>
    </location>
</feature>
<evidence type="ECO:0000256" key="1">
    <source>
        <dbReference type="SAM" id="MobiDB-lite"/>
    </source>
</evidence>
<evidence type="ECO:0000313" key="3">
    <source>
        <dbReference type="EMBL" id="ANY84525.1"/>
    </source>
</evidence>
<reference evidence="3" key="1">
    <citation type="submission" date="2016-07" db="EMBL/GenBank/DDBJ databases">
        <title>Microvirga ossetica sp. nov. a new species of rhizobia isolated from root nodules of the legume species Vicia alpestris Steven originated from North Ossetia region in the Caucasus.</title>
        <authorList>
            <person name="Safronova V.I."/>
            <person name="Kuznetsova I.G."/>
            <person name="Sazanova A.L."/>
            <person name="Belimov A."/>
            <person name="Andronov E."/>
            <person name="Osledkin Y.S."/>
            <person name="Onishchuk O.P."/>
            <person name="Kurchak O.N."/>
            <person name="Shaposhnikov A.I."/>
            <person name="Willems A."/>
            <person name="Tikhonovich I.A."/>
        </authorList>
    </citation>
    <scope>NUCLEOTIDE SEQUENCE [LARGE SCALE GENOMIC DNA]</scope>
    <source>
        <strain evidence="3">V5/3M</strain>
        <plasmid evidence="3">unnamed2</plasmid>
    </source>
</reference>
<dbReference type="EMBL" id="CP016619">
    <property type="protein sequence ID" value="ANY84525.1"/>
    <property type="molecule type" value="Genomic_DNA"/>
</dbReference>
<dbReference type="InterPro" id="IPR002559">
    <property type="entry name" value="Transposase_11"/>
</dbReference>
<evidence type="ECO:0000259" key="2">
    <source>
        <dbReference type="Pfam" id="PF01609"/>
    </source>
</evidence>
<feature type="region of interest" description="Disordered" evidence="1">
    <location>
        <begin position="86"/>
        <end position="111"/>
    </location>
</feature>
<dbReference type="AlphaFoldDB" id="A0A1B2EX13"/>
<protein>
    <recommendedName>
        <fullName evidence="2">Transposase IS4-like domain-containing protein</fullName>
    </recommendedName>
</protein>
<dbReference type="GO" id="GO:0003677">
    <property type="term" value="F:DNA binding"/>
    <property type="evidence" value="ECO:0007669"/>
    <property type="project" value="InterPro"/>
</dbReference>
<dbReference type="GO" id="GO:0006313">
    <property type="term" value="P:DNA transposition"/>
    <property type="evidence" value="ECO:0007669"/>
    <property type="project" value="InterPro"/>
</dbReference>
<proteinExistence type="predicted"/>
<feature type="domain" description="Transposase IS4-like" evidence="2">
    <location>
        <begin position="3"/>
        <end position="100"/>
    </location>
</feature>
<dbReference type="GO" id="GO:0004803">
    <property type="term" value="F:transposase activity"/>
    <property type="evidence" value="ECO:0007669"/>
    <property type="project" value="InterPro"/>
</dbReference>
<name>A0A1B2EX13_9HYPH</name>
<keyword evidence="3" id="KW-0614">Plasmid</keyword>
<accession>A0A1B2EX13</accession>
<organism evidence="3">
    <name type="scientific">Microvirga ossetica</name>
    <dbReference type="NCBI Taxonomy" id="1882682"/>
    <lineage>
        <taxon>Bacteria</taxon>
        <taxon>Pseudomonadati</taxon>
        <taxon>Pseudomonadota</taxon>
        <taxon>Alphaproteobacteria</taxon>
        <taxon>Hyphomicrobiales</taxon>
        <taxon>Methylobacteriaceae</taxon>
        <taxon>Microvirga</taxon>
    </lineage>
</organism>
<dbReference type="KEGG" id="moc:BB934_40775"/>